<dbReference type="PANTHER" id="PTHR24223">
    <property type="entry name" value="ATP-BINDING CASSETTE SUB-FAMILY C"/>
    <property type="match status" value="1"/>
</dbReference>
<dbReference type="InterPro" id="IPR036640">
    <property type="entry name" value="ABC1_TM_sf"/>
</dbReference>
<keyword evidence="9" id="KW-0325">Glycoprotein</keyword>
<dbReference type="Proteomes" id="UP000011958">
    <property type="component" value="Unassembled WGS sequence"/>
</dbReference>
<evidence type="ECO:0000256" key="6">
    <source>
        <dbReference type="ARBA" id="ARBA00022840"/>
    </source>
</evidence>
<evidence type="ECO:0000256" key="1">
    <source>
        <dbReference type="ARBA" id="ARBA00004141"/>
    </source>
</evidence>
<gene>
    <name evidence="13" type="ORF">PNEG_00698</name>
</gene>
<dbReference type="GeneID" id="19894396"/>
<feature type="transmembrane region" description="Helical" evidence="10">
    <location>
        <begin position="1255"/>
        <end position="1274"/>
    </location>
</feature>
<dbReference type="FunFam" id="1.20.1560.10:FF:000006">
    <property type="entry name" value="ATP-binding cassette, sub-family C (CFTR/MRP), member 9"/>
    <property type="match status" value="1"/>
</dbReference>
<dbReference type="GO" id="GO:0000329">
    <property type="term" value="C:fungal-type vacuole membrane"/>
    <property type="evidence" value="ECO:0007669"/>
    <property type="project" value="TreeGrafter"/>
</dbReference>
<feature type="transmembrane region" description="Helical" evidence="10">
    <location>
        <begin position="470"/>
        <end position="489"/>
    </location>
</feature>
<dbReference type="Pfam" id="PF00664">
    <property type="entry name" value="ABC_membrane"/>
    <property type="match status" value="2"/>
</dbReference>
<proteinExistence type="predicted"/>
<feature type="domain" description="ABC transporter" evidence="11">
    <location>
        <begin position="1316"/>
        <end position="1560"/>
    </location>
</feature>
<dbReference type="PROSITE" id="PS50929">
    <property type="entry name" value="ABC_TM1F"/>
    <property type="match status" value="2"/>
</dbReference>
<keyword evidence="4" id="KW-0677">Repeat</keyword>
<dbReference type="OrthoDB" id="6500128at2759"/>
<keyword evidence="14" id="KW-1185">Reference proteome</keyword>
<sequence>MMYLEEYTNSIWKDNDFTEYFKYKYIIWISALYLLISLLILLSTGIYVIVLKYCKNSKKYISLTQEDNALNFLGMSFMDICFSKKASSFLHSEFDESNKQYLKEYKVKPPKQASVIITEGIIILFMIFLYFLFLGGSKHPLFITIRIFAWVYVFILVVIRLASIDVDSFPLSTLWYHTSFLYAFHWPLFYIDLRSMIIAHEPTIFIILSAINLVLLSVLNVIVLLSRKGNRTVRLIALNGLKPSKEKLSSILSMLTFSWVDSIIVQGFRKNLTFSDIWDLSEGEHAAAVMDAFCITKKASYLIYTLLRHFKATLIIQFIWEILHSIMSFAPVILLKLILEYIDNPKEHAKEVVWIYIVGMFFSILISSFFMGQSYYIGRKLCIKVRSALIGEIYSKALRRHTSSNVITSNDDTIDSFQASIGTIINLVAIDAYKISEVYAYIHNLFITVPLHLIVAFILIFRIFGWSALTGFSTIILFMPVNTYFSTLYRKIQKEMMSISDTRIGLINEIFQNIRLIKYFAWEENVTQNINNIRENEIKQLWKKYILLSFALLSWNASSVIASLITFLVYTKIAHNKLTAPIAFTSLALFNSFRTPLEQLSEVLSSFLDSKVSMNRIDAFLKEEEIQKYDRDTDFPSSDDLIIGFKNASFTWASKNDVIKNTEFHLNSFRIYDLNIKFPLDKLTVIIGPVGSGKTSLLMALLGEMTNLSGKGFCPGKYNKNHLIPDHQTGFTESVAYCAQQPWLLSDTIRNNILFYSSYDAQRYNKVVKACALERDFQILDGGDQTEVGEKGIILSGGQKQRISIARAFYSSAKYVILDDCLSSVDSYTAKWIFNYCIKGELSNGRTIIMTTHNENLCVPEADFVLIMDNGRVSAQGAPNDLFDSKLLDRHESSLKTVSSSTSLIRSIHSSQASSKEQAFDLYEEKDETNEYDIKNTKTFDAFGPCKGKLIEEECYLSSSINKSIYIEYMKYFGGKFFLFVLFLSFIIPPVLNVCQSLWVRKWTQDKSIRSSYYPRDFQKDQLHEKNNIFYTIYYFFITTFRRFSHTSTNHAHQTKYQDSFLDVNYYINIYILISLLYIFSTFFRIIMAFTGGIRVSIKLHEKLFQSVLGAKIRFFDITPIGRIMKRFSNDIGVVDQEVSYISLTFVYDFFNSIFLVAVITYIIPSFLISEIFIMIIYIAIALFYIRPSRRLKDLDSITKSPIYQHFRETLTGINTIRAYGYEKIFIRENLQKLDLNNRPFIYLWACNRWLSIRIDFIGGLITIFAGIFIVLNINKLDAGFAVLSVFENFFFIEQEAPSIIPSNRPGKNWPEKGEILVQNIVVQYLPELQPAICNVSFKVDPCSKVGIVGRTGAGKSTIAATFFRLIELQSGSIIIDGINISTIGLRDLRSSLTIIPQDPVLFKKSLRYNLDPFNIYTDAEIFEALRRVHLIGSETINDESKNSNTNIFLNLDTQIAEGGNNLSHGQRQLICLARSLLKSSRIIIMDECTASIDYNMDAKIQKTIRSEFSYSTILTIAHRLKSIIDYDKILVLDSGKLVEYDHPYLLLQNPQSEFRFMCESSGEYDTLRRLAQEAYENKCI</sequence>
<feature type="domain" description="ABC transmembrane type-1" evidence="12">
    <location>
        <begin position="1070"/>
        <end position="1287"/>
    </location>
</feature>
<dbReference type="FunFam" id="3.40.50.300:FF:000825">
    <property type="entry name" value="ABC bile acid transporter"/>
    <property type="match status" value="1"/>
</dbReference>
<dbReference type="PROSITE" id="PS00211">
    <property type="entry name" value="ABC_TRANSPORTER_1"/>
    <property type="match status" value="2"/>
</dbReference>
<comment type="caution">
    <text evidence="13">The sequence shown here is derived from an EMBL/GenBank/DDBJ whole genome shotgun (WGS) entry which is preliminary data.</text>
</comment>
<dbReference type="GO" id="GO:0140359">
    <property type="term" value="F:ABC-type transporter activity"/>
    <property type="evidence" value="ECO:0007669"/>
    <property type="project" value="InterPro"/>
</dbReference>
<feature type="transmembrane region" description="Helical" evidence="10">
    <location>
        <begin position="1066"/>
        <end position="1090"/>
    </location>
</feature>
<keyword evidence="8 10" id="KW-0472">Membrane</keyword>
<dbReference type="InterPro" id="IPR050173">
    <property type="entry name" value="ABC_transporter_C-like"/>
</dbReference>
<dbReference type="EMBL" id="AFWA02000002">
    <property type="protein sequence ID" value="EMR11100.1"/>
    <property type="molecule type" value="Genomic_DNA"/>
</dbReference>
<feature type="transmembrane region" description="Helical" evidence="10">
    <location>
        <begin position="141"/>
        <end position="162"/>
    </location>
</feature>
<accession>M7PB40</accession>
<feature type="transmembrane region" description="Helical" evidence="10">
    <location>
        <begin position="977"/>
        <end position="1000"/>
    </location>
</feature>
<dbReference type="STRING" id="1069680.M7PB40"/>
<feature type="transmembrane region" description="Helical" evidence="10">
    <location>
        <begin position="113"/>
        <end position="135"/>
    </location>
</feature>
<comment type="subcellular location">
    <subcellularLocation>
        <location evidence="1">Membrane</location>
        <topology evidence="1">Multi-pass membrane protein</topology>
    </subcellularLocation>
</comment>
<dbReference type="SMART" id="SM00382">
    <property type="entry name" value="AAA"/>
    <property type="match status" value="2"/>
</dbReference>
<reference evidence="14" key="1">
    <citation type="journal article" date="2016" name="Nat. Commun.">
        <title>Genome analysis of three Pneumocystis species reveals adaptation mechanisms to life exclusively in mammalian hosts.</title>
        <authorList>
            <person name="Ma L."/>
            <person name="Chen Z."/>
            <person name="Huang D.W."/>
            <person name="Kutty G."/>
            <person name="Ishihara M."/>
            <person name="Wang H."/>
            <person name="Abouelleil A."/>
            <person name="Bishop L."/>
            <person name="Davey E."/>
            <person name="Deng R."/>
            <person name="Deng X."/>
            <person name="Fan L."/>
            <person name="Fantoni G."/>
            <person name="Fitzgerald M."/>
            <person name="Gogineni E."/>
            <person name="Goldberg J.M."/>
            <person name="Handley G."/>
            <person name="Hu X."/>
            <person name="Huber C."/>
            <person name="Jiao X."/>
            <person name="Jones K."/>
            <person name="Levin J.Z."/>
            <person name="Liu Y."/>
            <person name="Macdonald P."/>
            <person name="Melnikov A."/>
            <person name="Raley C."/>
            <person name="Sassi M."/>
            <person name="Sherman B.T."/>
            <person name="Song X."/>
            <person name="Sykes S."/>
            <person name="Tran B."/>
            <person name="Walsh L."/>
            <person name="Xia Y."/>
            <person name="Yang J."/>
            <person name="Young S."/>
            <person name="Zeng Q."/>
            <person name="Zheng X."/>
            <person name="Stephens R."/>
            <person name="Nusbaum C."/>
            <person name="Birren B.W."/>
            <person name="Azadi P."/>
            <person name="Lempicki R.A."/>
            <person name="Cuomo C.A."/>
            <person name="Kovacs J.A."/>
        </authorList>
    </citation>
    <scope>NUCLEOTIDE SEQUENCE [LARGE SCALE GENOMIC DNA]</scope>
    <source>
        <strain evidence="14">B123</strain>
    </source>
</reference>
<dbReference type="Gene3D" id="1.20.1560.10">
    <property type="entry name" value="ABC transporter type 1, transmembrane domain"/>
    <property type="match status" value="2"/>
</dbReference>
<evidence type="ECO:0000259" key="11">
    <source>
        <dbReference type="PROSITE" id="PS50893"/>
    </source>
</evidence>
<evidence type="ECO:0000313" key="14">
    <source>
        <dbReference type="Proteomes" id="UP000011958"/>
    </source>
</evidence>
<dbReference type="PROSITE" id="PS50893">
    <property type="entry name" value="ABC_TRANSPORTER_2"/>
    <property type="match status" value="2"/>
</dbReference>
<evidence type="ECO:0000256" key="3">
    <source>
        <dbReference type="ARBA" id="ARBA00022692"/>
    </source>
</evidence>
<dbReference type="OMA" id="RRRYILW"/>
<dbReference type="Gene3D" id="3.40.50.300">
    <property type="entry name" value="P-loop containing nucleotide triphosphate hydrolases"/>
    <property type="match status" value="2"/>
</dbReference>
<feature type="transmembrane region" description="Helical" evidence="10">
    <location>
        <begin position="203"/>
        <end position="227"/>
    </location>
</feature>
<dbReference type="CDD" id="cd03250">
    <property type="entry name" value="ABCC_MRP_domain1"/>
    <property type="match status" value="1"/>
</dbReference>
<dbReference type="InterPro" id="IPR027417">
    <property type="entry name" value="P-loop_NTPase"/>
</dbReference>
<feature type="transmembrane region" description="Helical" evidence="10">
    <location>
        <begin position="354"/>
        <end position="377"/>
    </location>
</feature>
<dbReference type="eggNOG" id="KOG0054">
    <property type="taxonomic scope" value="Eukaryota"/>
</dbReference>
<feature type="domain" description="ABC transmembrane type-1" evidence="12">
    <location>
        <begin position="322"/>
        <end position="609"/>
    </location>
</feature>
<keyword evidence="2" id="KW-0813">Transport</keyword>
<evidence type="ECO:0000259" key="12">
    <source>
        <dbReference type="PROSITE" id="PS50929"/>
    </source>
</evidence>
<organism evidence="13 14">
    <name type="scientific">Pneumocystis murina (strain B123)</name>
    <name type="common">Mouse pneumocystis pneumonia agent</name>
    <name type="synonym">Pneumocystis carinii f. sp. muris</name>
    <dbReference type="NCBI Taxonomy" id="1069680"/>
    <lineage>
        <taxon>Eukaryota</taxon>
        <taxon>Fungi</taxon>
        <taxon>Dikarya</taxon>
        <taxon>Ascomycota</taxon>
        <taxon>Taphrinomycotina</taxon>
        <taxon>Pneumocystomycetes</taxon>
        <taxon>Pneumocystaceae</taxon>
        <taxon>Pneumocystis</taxon>
    </lineage>
</organism>
<feature type="transmembrane region" description="Helical" evidence="10">
    <location>
        <begin position="545"/>
        <end position="570"/>
    </location>
</feature>
<dbReference type="InterPro" id="IPR003439">
    <property type="entry name" value="ABC_transporter-like_ATP-bd"/>
</dbReference>
<evidence type="ECO:0000256" key="8">
    <source>
        <dbReference type="ARBA" id="ARBA00023136"/>
    </source>
</evidence>
<evidence type="ECO:0000256" key="2">
    <source>
        <dbReference type="ARBA" id="ARBA00022448"/>
    </source>
</evidence>
<feature type="domain" description="ABC transporter" evidence="11">
    <location>
        <begin position="653"/>
        <end position="895"/>
    </location>
</feature>
<dbReference type="Pfam" id="PF00005">
    <property type="entry name" value="ABC_tran"/>
    <property type="match status" value="2"/>
</dbReference>
<dbReference type="SUPFAM" id="SSF90123">
    <property type="entry name" value="ABC transporter transmembrane region"/>
    <property type="match status" value="2"/>
</dbReference>
<protein>
    <submittedName>
        <fullName evidence="13">Uncharacterized protein</fullName>
    </submittedName>
</protein>
<dbReference type="InterPro" id="IPR011527">
    <property type="entry name" value="ABC1_TM_dom"/>
</dbReference>
<name>M7PB40_PNEMU</name>
<evidence type="ECO:0000256" key="9">
    <source>
        <dbReference type="ARBA" id="ARBA00023180"/>
    </source>
</evidence>
<dbReference type="PANTHER" id="PTHR24223:SF353">
    <property type="entry name" value="ABC TRANSPORTER ATP-BINDING PROTEIN_PERMEASE VMR1-RELATED"/>
    <property type="match status" value="1"/>
</dbReference>
<dbReference type="SUPFAM" id="SSF52540">
    <property type="entry name" value="P-loop containing nucleoside triphosphate hydrolases"/>
    <property type="match status" value="2"/>
</dbReference>
<dbReference type="VEuPathDB" id="FungiDB:PNEG_00698"/>
<feature type="transmembrane region" description="Helical" evidence="10">
    <location>
        <begin position="314"/>
        <end position="334"/>
    </location>
</feature>
<dbReference type="CDD" id="cd18596">
    <property type="entry name" value="ABC_6TM_VMR1_D1_like"/>
    <property type="match status" value="1"/>
</dbReference>
<feature type="transmembrane region" description="Helical" evidence="10">
    <location>
        <begin position="1153"/>
        <end position="1186"/>
    </location>
</feature>
<dbReference type="GO" id="GO:0016887">
    <property type="term" value="F:ATP hydrolysis activity"/>
    <property type="evidence" value="ECO:0007669"/>
    <property type="project" value="InterPro"/>
</dbReference>
<dbReference type="CDD" id="cd18604">
    <property type="entry name" value="ABC_6TM_VMR1_D2_like"/>
    <property type="match status" value="1"/>
</dbReference>
<keyword evidence="6" id="KW-0067">ATP-binding</keyword>
<evidence type="ECO:0000256" key="4">
    <source>
        <dbReference type="ARBA" id="ARBA00022737"/>
    </source>
</evidence>
<evidence type="ECO:0000256" key="10">
    <source>
        <dbReference type="SAM" id="Phobius"/>
    </source>
</evidence>
<feature type="transmembrane region" description="Helical" evidence="10">
    <location>
        <begin position="174"/>
        <end position="191"/>
    </location>
</feature>
<dbReference type="InterPro" id="IPR003593">
    <property type="entry name" value="AAA+_ATPase"/>
</dbReference>
<evidence type="ECO:0000313" key="13">
    <source>
        <dbReference type="EMBL" id="EMR11100.1"/>
    </source>
</evidence>
<dbReference type="CDD" id="cd03244">
    <property type="entry name" value="ABCC_MRP_domain2"/>
    <property type="match status" value="1"/>
</dbReference>
<dbReference type="HOGENOM" id="CLU_000604_27_6_1"/>
<evidence type="ECO:0000256" key="7">
    <source>
        <dbReference type="ARBA" id="ARBA00022989"/>
    </source>
</evidence>
<keyword evidence="3 10" id="KW-0812">Transmembrane</keyword>
<dbReference type="FunFam" id="3.40.50.300:FF:000565">
    <property type="entry name" value="ABC bile acid transporter"/>
    <property type="match status" value="1"/>
</dbReference>
<feature type="transmembrane region" description="Helical" evidence="10">
    <location>
        <begin position="441"/>
        <end position="464"/>
    </location>
</feature>
<keyword evidence="7 10" id="KW-1133">Transmembrane helix</keyword>
<keyword evidence="5" id="KW-0547">Nucleotide-binding</keyword>
<dbReference type="GO" id="GO:0005524">
    <property type="term" value="F:ATP binding"/>
    <property type="evidence" value="ECO:0007669"/>
    <property type="project" value="UniProtKB-KW"/>
</dbReference>
<dbReference type="InterPro" id="IPR017871">
    <property type="entry name" value="ABC_transporter-like_CS"/>
</dbReference>
<dbReference type="RefSeq" id="XP_007872597.1">
    <property type="nucleotide sequence ID" value="XM_007874406.1"/>
</dbReference>
<evidence type="ECO:0000256" key="5">
    <source>
        <dbReference type="ARBA" id="ARBA00022741"/>
    </source>
</evidence>
<feature type="transmembrane region" description="Helical" evidence="10">
    <location>
        <begin position="25"/>
        <end position="50"/>
    </location>
</feature>